<reference evidence="5" key="1">
    <citation type="submission" date="2016-06" db="EMBL/GenBank/DDBJ databases">
        <title>Parallel loss of symbiosis genes in relatives of nitrogen-fixing non-legume Parasponia.</title>
        <authorList>
            <person name="Van Velzen R."/>
            <person name="Holmer R."/>
            <person name="Bu F."/>
            <person name="Rutten L."/>
            <person name="Van Zeijl A."/>
            <person name="Liu W."/>
            <person name="Santuari L."/>
            <person name="Cao Q."/>
            <person name="Sharma T."/>
            <person name="Shen D."/>
            <person name="Roswanjaya Y."/>
            <person name="Wardhani T."/>
            <person name="Kalhor M.S."/>
            <person name="Jansen J."/>
            <person name="Van den Hoogen J."/>
            <person name="Gungor B."/>
            <person name="Hartog M."/>
            <person name="Hontelez J."/>
            <person name="Verver J."/>
            <person name="Yang W.-C."/>
            <person name="Schijlen E."/>
            <person name="Repin R."/>
            <person name="Schilthuizen M."/>
            <person name="Schranz E."/>
            <person name="Heidstra R."/>
            <person name="Miyata K."/>
            <person name="Fedorova E."/>
            <person name="Kohlen W."/>
            <person name="Bisseling T."/>
            <person name="Smit S."/>
            <person name="Geurts R."/>
        </authorList>
    </citation>
    <scope>NUCLEOTIDE SEQUENCE [LARGE SCALE GENOMIC DNA]</scope>
    <source>
        <strain evidence="5">cv. RG33-2</strain>
    </source>
</reference>
<gene>
    <name evidence="4" type="ORF">TorRG33x02_001520</name>
</gene>
<dbReference type="OrthoDB" id="649641at2759"/>
<dbReference type="FunCoup" id="A0A2P5G1B0">
    <property type="interactions" value="1112"/>
</dbReference>
<dbReference type="Proteomes" id="UP000237000">
    <property type="component" value="Unassembled WGS sequence"/>
</dbReference>
<feature type="coiled-coil region" evidence="1">
    <location>
        <begin position="1531"/>
        <end position="1575"/>
    </location>
</feature>
<feature type="coiled-coil region" evidence="1">
    <location>
        <begin position="2017"/>
        <end position="2065"/>
    </location>
</feature>
<evidence type="ECO:0000256" key="1">
    <source>
        <dbReference type="SAM" id="Coils"/>
    </source>
</evidence>
<accession>A0A2P5G1B0</accession>
<feature type="coiled-coil region" evidence="1">
    <location>
        <begin position="660"/>
        <end position="722"/>
    </location>
</feature>
<dbReference type="EMBL" id="JXTC01000001">
    <property type="protein sequence ID" value="POO03848.1"/>
    <property type="molecule type" value="Genomic_DNA"/>
</dbReference>
<keyword evidence="3" id="KW-1133">Transmembrane helix</keyword>
<keyword evidence="1" id="KW-0175">Coiled coil</keyword>
<dbReference type="STRING" id="63057.A0A2P5G1B0"/>
<evidence type="ECO:0000256" key="2">
    <source>
        <dbReference type="SAM" id="MobiDB-lite"/>
    </source>
</evidence>
<dbReference type="Gene3D" id="1.20.5.340">
    <property type="match status" value="1"/>
</dbReference>
<keyword evidence="3" id="KW-0472">Membrane</keyword>
<evidence type="ECO:0000256" key="3">
    <source>
        <dbReference type="SAM" id="Phobius"/>
    </source>
</evidence>
<dbReference type="PANTHER" id="PTHR43939:SF50">
    <property type="entry name" value="NUCLEOPORIN"/>
    <property type="match status" value="1"/>
</dbReference>
<feature type="coiled-coil region" evidence="1">
    <location>
        <begin position="499"/>
        <end position="624"/>
    </location>
</feature>
<name>A0A2P5G1B0_TREOI</name>
<feature type="region of interest" description="Disordered" evidence="2">
    <location>
        <begin position="1"/>
        <end position="106"/>
    </location>
</feature>
<feature type="coiled-coil region" evidence="1">
    <location>
        <begin position="2354"/>
        <end position="2549"/>
    </location>
</feature>
<organism evidence="4 5">
    <name type="scientific">Trema orientale</name>
    <name type="common">Charcoal tree</name>
    <name type="synonym">Celtis orientalis</name>
    <dbReference type="NCBI Taxonomy" id="63057"/>
    <lineage>
        <taxon>Eukaryota</taxon>
        <taxon>Viridiplantae</taxon>
        <taxon>Streptophyta</taxon>
        <taxon>Embryophyta</taxon>
        <taxon>Tracheophyta</taxon>
        <taxon>Spermatophyta</taxon>
        <taxon>Magnoliopsida</taxon>
        <taxon>eudicotyledons</taxon>
        <taxon>Gunneridae</taxon>
        <taxon>Pentapetalae</taxon>
        <taxon>rosids</taxon>
        <taxon>fabids</taxon>
        <taxon>Rosales</taxon>
        <taxon>Cannabaceae</taxon>
        <taxon>Trema</taxon>
    </lineage>
</organism>
<protein>
    <submittedName>
        <fullName evidence="4">Nucleoporin</fullName>
    </submittedName>
</protein>
<feature type="coiled-coil region" evidence="1">
    <location>
        <begin position="1353"/>
        <end position="1412"/>
    </location>
</feature>
<keyword evidence="3" id="KW-0812">Transmembrane</keyword>
<dbReference type="InParanoid" id="A0A2P5G1B0"/>
<evidence type="ECO:0000313" key="5">
    <source>
        <dbReference type="Proteomes" id="UP000237000"/>
    </source>
</evidence>
<sequence length="2794" mass="311709">MDENKSRTDLLAAGRKKLQQYRQKKDSKGSVSHGKPTKKSGKLEHHEADADVESTPDRPTSVSLVPEGEIAPHVDSDPSATASSTSHSTGNIASGSEVDGAVGDPSAVSSILESSVVETLTAHNELSSPMMGVGEHAVASLVQTEGTSTGTEVARGVLVTVESLNVDSEDSSLPLQADIVDSGPESLPSQDDSPDISLMQAREDQVTDVGAMQEADGLDGRQSNHNSEIELEGDGNFLLYEVGRSAEALSGIPLAETSVNKSCEAEKTGKVDEVSISDGGSILDEFSGVALAISKVEISHISPAVADQQSTGAVLGSFLEEKPGVPLKTDDFRKGSTDRVQDDTGDRRVVQGYNQQHIPDSCEKPTETDLASSARGWIVSSGSDLSSISLSQLIDLIRGLSEEEYGLLLKSIGPISSAELGSDNLKVPDVGFPNLLERLKEELYLTNFTKDIFQLQLAQHCELQGEFDNQRHQLIDELSLLSASFKEASEKNQFLGEELSQCKCELQAAVSAREELQNQFCTSKAEVEGLSARAYELQISLERSQEDLLSLSTELADCKELMASLKVENESLNGTLALVTEDRKKLSEEKDFYFEENEKLITELADCKRLVAALQQESSNLTTNLSLVAAERKMLEEEKEHSCHKHEKTLMEFEDCKGVASALELEHSNLKKSLALVTEERKRFEDDKKYFALENERLLSELLSLQEQLSSEQREREKVTVDLKKVTIGLEQLTEENIFLSSSLDIHKAKIIEAASSRPEIPVQSREDWHQVEISELRSRDCEDVIAGEDSYFILGKQVDEVCSSFVPKPLSDYNAGRTPHMFLERGVFDDSLGFVALNGHLEEVGRILHQLEKAIEGVQTYSAAFNKPGGKVAAPGVSKLIQAFESKVHLDEQEAEERPPTENKSTAADPFVLMEEEIKNLKSSFKQLVLDAADACVMFKDERDGRRTCDSNVRELKDQCQALKDHSNILEATNIELAVLCEVLKQHGGTIEATNNELVLLCEATRQEVTDLKTENSELGSKLHAYESRIGDLQSEFYDLQQTSNETAAVIGNHLGDLQKEVFERILILEEDWKSTLAQIVDIVQKLGGSVGNISSTVLVPDNGLDVVSLVAASVNATTTLIEDMQLKLEASQTDHELISMSYKEVNERCNDLHQKNDLAVGLLHEIHAHLRKLLRLHGSVDEGEMSMETEMLPDPIDYSIYETFMGQLEHFLSERLELESVVEKLNLELVNRRGEFEELNRGCLDANVICKLIEDVEGVLTEEDSELYVDKSPASRFESLVCILVQKYREAHLQLGLSKEETGSKVVKSTELQEEIQQLSGFCVQHEIEIFVLKESLSQVEEALFANGSELQRKVSELEQSEQRVSSVREKLSIAVAKGKGLVVQRDGLKQSLAETSSELERCLQELQLKDARLHEVETKLKTYSEAGERVEALESELSYIRNSATALRESFLLKDSVLQRIEEILEDLDLPEHFHARDIIEKVDWLARSVTGNVLLPPSTDWDQKSSAGGGTLSDAGFVMMEPWKDDLHSSSNSAEDLKRKFEELQSRFYGLAEQNEMLEQSLMERNNLVQKWEDLLDRIDMPSHLRSVEPEDRIQWLGRALSEAHQDTMSLQQKVVNFENYCGSLNADLEDSQRRISDLVSNLEAITQERENLSERLKILNHDYEELSAKAGHYEVENRRLQSEVTSFQENQEKLLARADEVEFENRKLQNEVADFRKKVAEMLGNEECILSIEGEIRRLQSLVSDVLQDPGIEDQVSSGSSIECLELLLRKLLENYVNFSTVKSVRGGVIDGLQNDVVITEAAKSISKPDVGESDIAILKKELEEALHELIRVKEERDGYFEKQQSLACEIEALVKGREELVLLLNQEEQKSASVREKLNVAVRKGKSLVQQRDSLKQTIEEMNAVVQNLKSESKIQENKLVDYEKKLEELSTYPERVEVLESEILLLRNHLTENEQHLQETGHVLSRILNTLAGIDVGDGVSAADPVKKLEKIVKLCCDLRADMASSEEESRKSKRAAELLLAELNEVQERNDSLQEELANAAAELSDLTKERDVAEGAKLEALSRLEELHNVHSLEQRNQFSELKGLKSGVEQVRKGFHDVSNLLADVCSKDLEFLHNLESSIGHFLKPSNASDVASMPLISASAGLMSNSSDRKELYPSKDSWSASIMHGSFEGSFVTEVCISVGRQLEELMIEVGVLKEKLQRHSSSLHEKASSLSKLVAIAHRETISRNESYEAMKNDIIRKESSEMEKDKELVMLHKSIALSFEAFSNSVMEIEQTKAELLGNNFAAGVQGINLNSATFPSGGLSFSGQGQVSEESIKTMADKLLFAVRDFASVKAEIVEGSQKQLKIAIADLQKELQEKEIQKDRICMDLVSQIKEAEAAATRYSLELQSSRSQVDEMQKQLEVMEHERNLLEQKVKELQNVYVTSTELQERVGSLSHVIAAKDQEIEALMQALDEEELQMEDLKKKMEELEKVLQQRNLDLENVEVSRGKVMKKLSTTVTKFDELHQLSASLLAEVEKLQSQLQDRDAEISFLRQEVTRCTNDVLVASQLSNKRDSDDIHEFLTWFDIMIANVGMQNVHPDVKNNDQVHEHKELLKKKVKSLISELTDLREVAQSKDTLLQVERSRVDDLTRKGGILERSLRDKESRLSFLEGVGTSGVAAPATSEILEVEPLINKWTVPGTSAATQVRSLRKGNNDQVAIAIDMDPGSGNRLEDEDDDKVHGFKSLTTSRIVPRFTRPVTDMIDGLWVSCDRALMRQPALRLGIIIYWAILHALLATFAI</sequence>
<feature type="coiled-coil region" evidence="1">
    <location>
        <begin position="1870"/>
        <end position="1932"/>
    </location>
</feature>
<proteinExistence type="predicted"/>
<evidence type="ECO:0000313" key="4">
    <source>
        <dbReference type="EMBL" id="POO03848.1"/>
    </source>
</evidence>
<keyword evidence="5" id="KW-1185">Reference proteome</keyword>
<feature type="coiled-coil region" evidence="1">
    <location>
        <begin position="1633"/>
        <end position="1730"/>
    </location>
</feature>
<feature type="compositionally biased region" description="Low complexity" evidence="2">
    <location>
        <begin position="79"/>
        <end position="89"/>
    </location>
</feature>
<feature type="transmembrane region" description="Helical" evidence="3">
    <location>
        <begin position="2773"/>
        <end position="2793"/>
    </location>
</feature>
<comment type="caution">
    <text evidence="4">The sequence shown here is derived from an EMBL/GenBank/DDBJ whole genome shotgun (WGS) entry which is preliminary data.</text>
</comment>
<dbReference type="PANTHER" id="PTHR43939">
    <property type="entry name" value="COILED-COIL DOMAIN-CONTAINING PROTEIN 158"/>
    <property type="match status" value="1"/>
</dbReference>